<dbReference type="AlphaFoldDB" id="A0A0F9WRI9"/>
<dbReference type="EMBL" id="LAZR01000125">
    <property type="protein sequence ID" value="KKN88841.1"/>
    <property type="molecule type" value="Genomic_DNA"/>
</dbReference>
<protein>
    <recommendedName>
        <fullName evidence="2">FCP1 homology domain-containing protein</fullName>
    </recommendedName>
</protein>
<name>A0A0F9WRI9_9ZZZZ</name>
<comment type="caution">
    <text evidence="1">The sequence shown here is derived from an EMBL/GenBank/DDBJ whole genome shotgun (WGS) entry which is preliminary data.</text>
</comment>
<evidence type="ECO:0008006" key="2">
    <source>
        <dbReference type="Google" id="ProtNLM"/>
    </source>
</evidence>
<organism evidence="1">
    <name type="scientific">marine sediment metagenome</name>
    <dbReference type="NCBI Taxonomy" id="412755"/>
    <lineage>
        <taxon>unclassified sequences</taxon>
        <taxon>metagenomes</taxon>
        <taxon>ecological metagenomes</taxon>
    </lineage>
</organism>
<accession>A0A0F9WRI9</accession>
<dbReference type="SUPFAM" id="SSF56784">
    <property type="entry name" value="HAD-like"/>
    <property type="match status" value="1"/>
</dbReference>
<dbReference type="InterPro" id="IPR023214">
    <property type="entry name" value="HAD_sf"/>
</dbReference>
<reference evidence="1" key="1">
    <citation type="journal article" date="2015" name="Nature">
        <title>Complex archaea that bridge the gap between prokaryotes and eukaryotes.</title>
        <authorList>
            <person name="Spang A."/>
            <person name="Saw J.H."/>
            <person name="Jorgensen S.L."/>
            <person name="Zaremba-Niedzwiedzka K."/>
            <person name="Martijn J."/>
            <person name="Lind A.E."/>
            <person name="van Eijk R."/>
            <person name="Schleper C."/>
            <person name="Guy L."/>
            <person name="Ettema T.J."/>
        </authorList>
    </citation>
    <scope>NUCLEOTIDE SEQUENCE</scope>
</reference>
<sequence>MTYDRDLTIALDFDGVLHEYKEREENFPTPGGKPVPGAKGAVAWMGQRYNLVIFSARANEPGGVEAIENWLQHWGFPPIPVSLEKPEAAIYVDDRGYRFDGSFNGLLSFLVENPKPGRWEKNA</sequence>
<gene>
    <name evidence="1" type="ORF">LCGC14_0244480</name>
</gene>
<dbReference type="Gene3D" id="3.40.50.1000">
    <property type="entry name" value="HAD superfamily/HAD-like"/>
    <property type="match status" value="1"/>
</dbReference>
<proteinExistence type="predicted"/>
<evidence type="ECO:0000313" key="1">
    <source>
        <dbReference type="EMBL" id="KKN88841.1"/>
    </source>
</evidence>
<dbReference type="InterPro" id="IPR036412">
    <property type="entry name" value="HAD-like_sf"/>
</dbReference>